<dbReference type="Gene3D" id="3.30.2070.10">
    <property type="entry name" value="Formate dehydrogenase/DMSO reductase"/>
    <property type="match status" value="1"/>
</dbReference>
<dbReference type="PROSITE" id="PS51669">
    <property type="entry name" value="4FE4S_MOW_BIS_MGD"/>
    <property type="match status" value="1"/>
</dbReference>
<dbReference type="RefSeq" id="WP_155310280.1">
    <property type="nucleotide sequence ID" value="NZ_AP021879.1"/>
</dbReference>
<evidence type="ECO:0000256" key="6">
    <source>
        <dbReference type="ARBA" id="ARBA00023004"/>
    </source>
</evidence>
<comment type="cofactor">
    <cofactor evidence="1">
        <name>Mo-bis(molybdopterin guanine dinucleotide)</name>
        <dbReference type="ChEBI" id="CHEBI:60539"/>
    </cofactor>
</comment>
<protein>
    <submittedName>
        <fullName evidence="9">Formate dehydrogenase</fullName>
    </submittedName>
</protein>
<dbReference type="Proteomes" id="UP000422108">
    <property type="component" value="Chromosome"/>
</dbReference>
<reference evidence="9 10" key="1">
    <citation type="submission" date="2019-11" db="EMBL/GenBank/DDBJ databases">
        <title>Comparative genomics of hydrocarbon-degrading Desulfosarcina strains.</title>
        <authorList>
            <person name="Watanabe M."/>
            <person name="Kojima H."/>
            <person name="Fukui M."/>
        </authorList>
    </citation>
    <scope>NUCLEOTIDE SEQUENCE [LARGE SCALE GENOMIC DNA]</scope>
    <source>
        <strain evidence="10">oXyS1</strain>
    </source>
</reference>
<evidence type="ECO:0000256" key="5">
    <source>
        <dbReference type="ARBA" id="ARBA00023002"/>
    </source>
</evidence>
<keyword evidence="5" id="KW-0560">Oxidoreductase</keyword>
<accession>A0A5K8A8R4</accession>
<dbReference type="GO" id="GO:0046872">
    <property type="term" value="F:metal ion binding"/>
    <property type="evidence" value="ECO:0007669"/>
    <property type="project" value="UniProtKB-KW"/>
</dbReference>
<dbReference type="InterPro" id="IPR006655">
    <property type="entry name" value="Mopterin_OxRdtase_prok_CS"/>
</dbReference>
<evidence type="ECO:0000313" key="9">
    <source>
        <dbReference type="EMBL" id="BBO89043.1"/>
    </source>
</evidence>
<dbReference type="Gene3D" id="3.40.50.740">
    <property type="match status" value="1"/>
</dbReference>
<dbReference type="PROSITE" id="PS00490">
    <property type="entry name" value="MOLYBDOPTERIN_PROK_2"/>
    <property type="match status" value="1"/>
</dbReference>
<evidence type="ECO:0000256" key="4">
    <source>
        <dbReference type="ARBA" id="ARBA00022723"/>
    </source>
</evidence>
<dbReference type="InterPro" id="IPR006657">
    <property type="entry name" value="MoPterin_dinucl-bd_dom"/>
</dbReference>
<dbReference type="GO" id="GO:0016491">
    <property type="term" value="F:oxidoreductase activity"/>
    <property type="evidence" value="ECO:0007669"/>
    <property type="project" value="UniProtKB-KW"/>
</dbReference>
<dbReference type="EMBL" id="AP021879">
    <property type="protein sequence ID" value="BBO89043.1"/>
    <property type="molecule type" value="Genomic_DNA"/>
</dbReference>
<dbReference type="Pfam" id="PF01568">
    <property type="entry name" value="Molydop_binding"/>
    <property type="match status" value="1"/>
</dbReference>
<feature type="domain" description="4Fe-4S Mo/W bis-MGD-type" evidence="8">
    <location>
        <begin position="2"/>
        <end position="59"/>
    </location>
</feature>
<dbReference type="AlphaFoldDB" id="A0A5K8A8R4"/>
<dbReference type="InterPro" id="IPR050612">
    <property type="entry name" value="Prok_Mopterin_Oxidored"/>
</dbReference>
<dbReference type="SUPFAM" id="SSF50692">
    <property type="entry name" value="ADC-like"/>
    <property type="match status" value="1"/>
</dbReference>
<evidence type="ECO:0000259" key="8">
    <source>
        <dbReference type="PROSITE" id="PS51669"/>
    </source>
</evidence>
<evidence type="ECO:0000256" key="2">
    <source>
        <dbReference type="ARBA" id="ARBA00010312"/>
    </source>
</evidence>
<dbReference type="GO" id="GO:0043546">
    <property type="term" value="F:molybdopterin cofactor binding"/>
    <property type="evidence" value="ECO:0007669"/>
    <property type="project" value="InterPro"/>
</dbReference>
<keyword evidence="7" id="KW-0411">Iron-sulfur</keyword>
<dbReference type="GO" id="GO:0051536">
    <property type="term" value="F:iron-sulfur cluster binding"/>
    <property type="evidence" value="ECO:0007669"/>
    <property type="project" value="UniProtKB-KW"/>
</dbReference>
<gene>
    <name evidence="9" type="ORF">DSCOOX_22230</name>
</gene>
<dbReference type="Gene3D" id="3.40.228.10">
    <property type="entry name" value="Dimethylsulfoxide Reductase, domain 2"/>
    <property type="match status" value="1"/>
</dbReference>
<organism evidence="9 10">
    <name type="scientific">Desulfosarcina ovata subsp. ovata</name>
    <dbReference type="NCBI Taxonomy" id="2752305"/>
    <lineage>
        <taxon>Bacteria</taxon>
        <taxon>Pseudomonadati</taxon>
        <taxon>Thermodesulfobacteriota</taxon>
        <taxon>Desulfobacteria</taxon>
        <taxon>Desulfobacterales</taxon>
        <taxon>Desulfosarcinaceae</taxon>
        <taxon>Desulfosarcina</taxon>
    </lineage>
</organism>
<evidence type="ECO:0000256" key="7">
    <source>
        <dbReference type="ARBA" id="ARBA00023014"/>
    </source>
</evidence>
<dbReference type="SUPFAM" id="SSF53706">
    <property type="entry name" value="Formate dehydrogenase/DMSO reductase, domains 1-3"/>
    <property type="match status" value="1"/>
</dbReference>
<keyword evidence="4" id="KW-0479">Metal-binding</keyword>
<dbReference type="SMART" id="SM00926">
    <property type="entry name" value="Molybdop_Fe4S4"/>
    <property type="match status" value="1"/>
</dbReference>
<dbReference type="CDD" id="cd02786">
    <property type="entry name" value="MopB_CT_3"/>
    <property type="match status" value="1"/>
</dbReference>
<proteinExistence type="inferred from homology"/>
<dbReference type="InterPro" id="IPR006963">
    <property type="entry name" value="Mopterin_OxRdtase_4Fe-4S_dom"/>
</dbReference>
<dbReference type="InterPro" id="IPR009010">
    <property type="entry name" value="Asp_de-COase-like_dom_sf"/>
</dbReference>
<dbReference type="InterPro" id="IPR006656">
    <property type="entry name" value="Mopterin_OxRdtase"/>
</dbReference>
<comment type="similarity">
    <text evidence="2">Belongs to the prokaryotic molybdopterin-containing oxidoreductase family.</text>
</comment>
<dbReference type="PANTHER" id="PTHR43742">
    <property type="entry name" value="TRIMETHYLAMINE-N-OXIDE REDUCTASE"/>
    <property type="match status" value="1"/>
</dbReference>
<evidence type="ECO:0000256" key="1">
    <source>
        <dbReference type="ARBA" id="ARBA00001942"/>
    </source>
</evidence>
<evidence type="ECO:0000313" key="10">
    <source>
        <dbReference type="Proteomes" id="UP000422108"/>
    </source>
</evidence>
<keyword evidence="3" id="KW-0500">Molybdenum</keyword>
<name>A0A5K8A8R4_9BACT</name>
<dbReference type="Pfam" id="PF04879">
    <property type="entry name" value="Molybdop_Fe4S4"/>
    <property type="match status" value="1"/>
</dbReference>
<dbReference type="PANTHER" id="PTHR43742:SF6">
    <property type="entry name" value="OXIDOREDUCTASE YYAE-RELATED"/>
    <property type="match status" value="1"/>
</dbReference>
<sequence>MALWKRSVCTKDCPDTCGLLVRVEDGRITVVKGDPDHPITRGFICRKAKYFPEHVHHAERIITPLKRTGPKGSGQFSPISWDAALDEIAGRMTAVVDRYGPQAILPYYYAGHMGMIHRHAGHALFHCLGASRMIPTICGPAASAGFEASLGRGPSTAISASVNSDFIVVWGSNTLTTNLHAWPFFQQARKKGARLTVIDPYRTETARRADVHLMIRPGTDAALALAVMNVLIAEGLIDHDFIEKRTVGFDPFSRRAAEYPPERAADICGIDAEAIRSLALGYGRANAPYIRTGWGPARQLGGAMAMRTIALLPALVGAFTRPGAGITRSLGGAPANLTFLTRPDLCPAATRKVNMVHLGRALTELDGPPIKYLHVYLSNPAAVAPQSQMVMTGLAREDLFVSVQEMFMTDTARMADIILPGASFFEVKDLYRAYGHNCIQLAEPVIPPVGESRSTLAIFQALARRMGFADDVFSMTEDQCVERLFQDPSPYMAGVDLDRLRHGRAACLNIPDSPFADRFNTPSGKVEFFSRQWAEMGLDPLPDGRPMTDPDAGERFPLAFITPPHRLFLNSAFNEIDALRQAAGPPTVLIHPDTAAARTITDEQTVRVFNDRGDCHLTARVTDDTRPGLLVAEGIHWPMHHEGGRGANQLTGQRLTDAGQTCAFHASRVEVAPVCNDCLNIMKNHQPEY</sequence>
<dbReference type="Pfam" id="PF00384">
    <property type="entry name" value="Molybdopterin"/>
    <property type="match status" value="1"/>
</dbReference>
<dbReference type="Gene3D" id="2.40.40.20">
    <property type="match status" value="1"/>
</dbReference>
<evidence type="ECO:0000256" key="3">
    <source>
        <dbReference type="ARBA" id="ARBA00022505"/>
    </source>
</evidence>
<keyword evidence="10" id="KW-1185">Reference proteome</keyword>
<keyword evidence="6" id="KW-0408">Iron</keyword>
<dbReference type="PROSITE" id="PS00932">
    <property type="entry name" value="MOLYBDOPTERIN_PROK_3"/>
    <property type="match status" value="1"/>
</dbReference>
<dbReference type="InterPro" id="IPR037920">
    <property type="entry name" value="YoaE_C"/>
</dbReference>
<dbReference type="Gene3D" id="2.20.25.90">
    <property type="entry name" value="ADC-like domains"/>
    <property type="match status" value="1"/>
</dbReference>
<dbReference type="CDD" id="cd02766">
    <property type="entry name" value="MopB_3"/>
    <property type="match status" value="1"/>
</dbReference>